<dbReference type="OrthoDB" id="598275at2759"/>
<keyword evidence="3" id="KW-0809">Transit peptide</keyword>
<sequence>MLAVLVKLDEIAEAEDLLKEWESSNNALDFKVPNVLLKGYCQKGFLDKAEALLNSFLPKGKMPSSTSWAIMASGYTEKGDVARAYELTKNALSMCVPNSGWIPSPSMIQMILKYLKDEGEVKDVEAFH</sequence>
<dbReference type="AlphaFoldDB" id="A0A811SCX9"/>
<evidence type="ECO:0000256" key="2">
    <source>
        <dbReference type="ARBA" id="ARBA00022737"/>
    </source>
</evidence>
<gene>
    <name evidence="5" type="ORF">NCGR_LOCUS62526</name>
</gene>
<protein>
    <recommendedName>
        <fullName evidence="7">Pentatricopeptide repeat-containing protein</fullName>
    </recommendedName>
</protein>
<dbReference type="GO" id="GO:0005739">
    <property type="term" value="C:mitochondrion"/>
    <property type="evidence" value="ECO:0007669"/>
    <property type="project" value="TreeGrafter"/>
</dbReference>
<dbReference type="GO" id="GO:0003729">
    <property type="term" value="F:mRNA binding"/>
    <property type="evidence" value="ECO:0007669"/>
    <property type="project" value="UniProtKB-ARBA"/>
</dbReference>
<accession>A0A811SCX9</accession>
<evidence type="ECO:0000256" key="1">
    <source>
        <dbReference type="ARBA" id="ARBA00007626"/>
    </source>
</evidence>
<dbReference type="EMBL" id="CAJGYO010000019">
    <property type="protein sequence ID" value="CAD6338428.1"/>
    <property type="molecule type" value="Genomic_DNA"/>
</dbReference>
<evidence type="ECO:0000256" key="4">
    <source>
        <dbReference type="PROSITE-ProRule" id="PRU00708"/>
    </source>
</evidence>
<dbReference type="Gene3D" id="1.25.40.10">
    <property type="entry name" value="Tetratricopeptide repeat domain"/>
    <property type="match status" value="1"/>
</dbReference>
<evidence type="ECO:0000313" key="6">
    <source>
        <dbReference type="Proteomes" id="UP000604825"/>
    </source>
</evidence>
<keyword evidence="2" id="KW-0677">Repeat</keyword>
<proteinExistence type="inferred from homology"/>
<organism evidence="5 6">
    <name type="scientific">Miscanthus lutarioriparius</name>
    <dbReference type="NCBI Taxonomy" id="422564"/>
    <lineage>
        <taxon>Eukaryota</taxon>
        <taxon>Viridiplantae</taxon>
        <taxon>Streptophyta</taxon>
        <taxon>Embryophyta</taxon>
        <taxon>Tracheophyta</taxon>
        <taxon>Spermatophyta</taxon>
        <taxon>Magnoliopsida</taxon>
        <taxon>Liliopsida</taxon>
        <taxon>Poales</taxon>
        <taxon>Poaceae</taxon>
        <taxon>PACMAD clade</taxon>
        <taxon>Panicoideae</taxon>
        <taxon>Andropogonodae</taxon>
        <taxon>Andropogoneae</taxon>
        <taxon>Saccharinae</taxon>
        <taxon>Miscanthus</taxon>
    </lineage>
</organism>
<keyword evidence="6" id="KW-1185">Reference proteome</keyword>
<dbReference type="PANTHER" id="PTHR45717:SF20">
    <property type="entry name" value="OS07G0598500 PROTEIN"/>
    <property type="match status" value="1"/>
</dbReference>
<comment type="similarity">
    <text evidence="1">Belongs to the PPR family. P subfamily.</text>
</comment>
<dbReference type="Proteomes" id="UP000604825">
    <property type="component" value="Unassembled WGS sequence"/>
</dbReference>
<comment type="caution">
    <text evidence="5">The sequence shown here is derived from an EMBL/GenBank/DDBJ whole genome shotgun (WGS) entry which is preliminary data.</text>
</comment>
<dbReference type="InterPro" id="IPR002885">
    <property type="entry name" value="PPR_rpt"/>
</dbReference>
<dbReference type="PROSITE" id="PS51375">
    <property type="entry name" value="PPR"/>
    <property type="match status" value="1"/>
</dbReference>
<dbReference type="InterPro" id="IPR011990">
    <property type="entry name" value="TPR-like_helical_dom_sf"/>
</dbReference>
<feature type="repeat" description="PPR" evidence="4">
    <location>
        <begin position="29"/>
        <end position="63"/>
    </location>
</feature>
<name>A0A811SCX9_9POAL</name>
<evidence type="ECO:0000256" key="3">
    <source>
        <dbReference type="ARBA" id="ARBA00022946"/>
    </source>
</evidence>
<reference evidence="5" key="1">
    <citation type="submission" date="2020-10" db="EMBL/GenBank/DDBJ databases">
        <authorList>
            <person name="Han B."/>
            <person name="Lu T."/>
            <person name="Zhao Q."/>
            <person name="Huang X."/>
            <person name="Zhao Y."/>
        </authorList>
    </citation>
    <scope>NUCLEOTIDE SEQUENCE</scope>
</reference>
<evidence type="ECO:0008006" key="7">
    <source>
        <dbReference type="Google" id="ProtNLM"/>
    </source>
</evidence>
<dbReference type="PANTHER" id="PTHR45717">
    <property type="entry name" value="OS12G0527900 PROTEIN"/>
    <property type="match status" value="1"/>
</dbReference>
<evidence type="ECO:0000313" key="5">
    <source>
        <dbReference type="EMBL" id="CAD6338428.1"/>
    </source>
</evidence>
<dbReference type="Pfam" id="PF01535">
    <property type="entry name" value="PPR"/>
    <property type="match status" value="1"/>
</dbReference>